<feature type="compositionally biased region" description="Polar residues" evidence="1">
    <location>
        <begin position="216"/>
        <end position="226"/>
    </location>
</feature>
<organism evidence="2 3">
    <name type="scientific">Exophiala aquamarina CBS 119918</name>
    <dbReference type="NCBI Taxonomy" id="1182545"/>
    <lineage>
        <taxon>Eukaryota</taxon>
        <taxon>Fungi</taxon>
        <taxon>Dikarya</taxon>
        <taxon>Ascomycota</taxon>
        <taxon>Pezizomycotina</taxon>
        <taxon>Eurotiomycetes</taxon>
        <taxon>Chaetothyriomycetidae</taxon>
        <taxon>Chaetothyriales</taxon>
        <taxon>Herpotrichiellaceae</taxon>
        <taxon>Exophiala</taxon>
    </lineage>
</organism>
<protein>
    <submittedName>
        <fullName evidence="2">Uncharacterized protein</fullName>
    </submittedName>
</protein>
<dbReference type="HOGENOM" id="CLU_609775_0_0_1"/>
<evidence type="ECO:0000256" key="1">
    <source>
        <dbReference type="SAM" id="MobiDB-lite"/>
    </source>
</evidence>
<dbReference type="Proteomes" id="UP000027920">
    <property type="component" value="Unassembled WGS sequence"/>
</dbReference>
<dbReference type="VEuPathDB" id="FungiDB:A1O9_06074"/>
<feature type="region of interest" description="Disordered" evidence="1">
    <location>
        <begin position="92"/>
        <end position="123"/>
    </location>
</feature>
<evidence type="ECO:0000313" key="3">
    <source>
        <dbReference type="Proteomes" id="UP000027920"/>
    </source>
</evidence>
<dbReference type="GeneID" id="25280993"/>
<dbReference type="EMBL" id="AMGV01000004">
    <property type="protein sequence ID" value="KEF58150.1"/>
    <property type="molecule type" value="Genomic_DNA"/>
</dbReference>
<feature type="compositionally biased region" description="Polar residues" evidence="1">
    <location>
        <begin position="148"/>
        <end position="167"/>
    </location>
</feature>
<feature type="compositionally biased region" description="Basic residues" evidence="1">
    <location>
        <begin position="138"/>
        <end position="147"/>
    </location>
</feature>
<keyword evidence="3" id="KW-1185">Reference proteome</keyword>
<evidence type="ECO:0000313" key="2">
    <source>
        <dbReference type="EMBL" id="KEF58150.1"/>
    </source>
</evidence>
<gene>
    <name evidence="2" type="ORF">A1O9_06074</name>
</gene>
<sequence length="449" mass="49556">MQAEFERPALSFQRAVDLHINGCFTEFMLSTASYLAEAALPVAVPHSKRPDVLNHIYLPKIQDHSSTSSIQPTVYSATDTSAAIDEMIPKSFQPDQALEPADTGSDGTIGTRSTPYQYHDSLLDDDTDDLEDFFTGSKKRATQKRSTKPSLSQNCSPTASARISSAPTLAKDIPGTPTRENGEADESAHSNFSSPPARKSTRKQPCNAHRKRRNSNRSNAQESIPKTSKKAKVQEEGKQEQQIPAGSRSLRRRTIQQEHPYKYDKIRYDLAKSSGSAAPVDKVEDAVQENVESTQKQNARTKERRSIGSGKGRKANTVTPRSEKQRRRSVSLLSITSSAASPNFERTTLQIWLDGFSRGAAPVPLSKVVGADHLVELIIQNWGWKFEGQSFSYAIASFPWLSHDSNIVIRSGMTDSFQKMLDEVKAAPVWAQGGGEVRCEVKITVYVQA</sequence>
<accession>A0A072PRK3</accession>
<feature type="region of interest" description="Disordered" evidence="1">
    <location>
        <begin position="277"/>
        <end position="330"/>
    </location>
</feature>
<proteinExistence type="predicted"/>
<feature type="region of interest" description="Disordered" evidence="1">
    <location>
        <begin position="138"/>
        <end position="261"/>
    </location>
</feature>
<name>A0A072PRK3_9EURO</name>
<feature type="compositionally biased region" description="Polar residues" evidence="1">
    <location>
        <begin position="105"/>
        <end position="116"/>
    </location>
</feature>
<dbReference type="OrthoDB" id="4121291at2759"/>
<reference evidence="2 3" key="1">
    <citation type="submission" date="2013-03" db="EMBL/GenBank/DDBJ databases">
        <title>The Genome Sequence of Exophiala aquamarina CBS 119918.</title>
        <authorList>
            <consortium name="The Broad Institute Genomics Platform"/>
            <person name="Cuomo C."/>
            <person name="de Hoog S."/>
            <person name="Gorbushina A."/>
            <person name="Walker B."/>
            <person name="Young S.K."/>
            <person name="Zeng Q."/>
            <person name="Gargeya S."/>
            <person name="Fitzgerald M."/>
            <person name="Haas B."/>
            <person name="Abouelleil A."/>
            <person name="Allen A.W."/>
            <person name="Alvarado L."/>
            <person name="Arachchi H.M."/>
            <person name="Berlin A.M."/>
            <person name="Chapman S.B."/>
            <person name="Gainer-Dewar J."/>
            <person name="Goldberg J."/>
            <person name="Griggs A."/>
            <person name="Gujja S."/>
            <person name="Hansen M."/>
            <person name="Howarth C."/>
            <person name="Imamovic A."/>
            <person name="Ireland A."/>
            <person name="Larimer J."/>
            <person name="McCowan C."/>
            <person name="Murphy C."/>
            <person name="Pearson M."/>
            <person name="Poon T.W."/>
            <person name="Priest M."/>
            <person name="Roberts A."/>
            <person name="Saif S."/>
            <person name="Shea T."/>
            <person name="Sisk P."/>
            <person name="Sykes S."/>
            <person name="Wortman J."/>
            <person name="Nusbaum C."/>
            <person name="Birren B."/>
        </authorList>
    </citation>
    <scope>NUCLEOTIDE SEQUENCE [LARGE SCALE GENOMIC DNA]</scope>
    <source>
        <strain evidence="2 3">CBS 119918</strain>
    </source>
</reference>
<comment type="caution">
    <text evidence="2">The sequence shown here is derived from an EMBL/GenBank/DDBJ whole genome shotgun (WGS) entry which is preliminary data.</text>
</comment>
<dbReference type="RefSeq" id="XP_013260740.1">
    <property type="nucleotide sequence ID" value="XM_013405286.1"/>
</dbReference>
<dbReference type="AlphaFoldDB" id="A0A072PRK3"/>